<dbReference type="AlphaFoldDB" id="F8P5G6"/>
<dbReference type="HOGENOM" id="CLU_000022_17_0_1"/>
<dbReference type="InterPro" id="IPR045851">
    <property type="entry name" value="AMP-bd_C_sf"/>
</dbReference>
<reference evidence="5" key="1">
    <citation type="submission" date="2011-04" db="EMBL/GenBank/DDBJ databases">
        <title>Evolution of plant cell wall degrading machinery underlies the functional diversity of forest fungi.</title>
        <authorList>
            <consortium name="US DOE Joint Genome Institute (JGI-PGF)"/>
            <person name="Eastwood D.C."/>
            <person name="Floudas D."/>
            <person name="Binder M."/>
            <person name="Majcherczyk A."/>
            <person name="Schneider P."/>
            <person name="Aerts A."/>
            <person name="Asiegbu F.O."/>
            <person name="Baker S.E."/>
            <person name="Barry K."/>
            <person name="Bendiksby M."/>
            <person name="Blumentritt M."/>
            <person name="Coutinho P.M."/>
            <person name="Cullen D."/>
            <person name="Cullen D."/>
            <person name="Gathman A."/>
            <person name="Goodell B."/>
            <person name="Henrissat B."/>
            <person name="Ihrmark K."/>
            <person name="Kauserud H."/>
            <person name="Kohler A."/>
            <person name="LaButti K."/>
            <person name="Lapidus A."/>
            <person name="Lavin J.L."/>
            <person name="Lee Y.-H."/>
            <person name="Lindquist E."/>
            <person name="Lilly W."/>
            <person name="Lucas S."/>
            <person name="Morin E."/>
            <person name="Murat C."/>
            <person name="Oguiza J.A."/>
            <person name="Park J."/>
            <person name="Pisabarro A.G."/>
            <person name="Riley R."/>
            <person name="Rosling A."/>
            <person name="Salamov A."/>
            <person name="Schmidt O."/>
            <person name="Schmutz J."/>
            <person name="Skrede I."/>
            <person name="Stenlid J."/>
            <person name="Wiebenga A."/>
            <person name="Xie X."/>
            <person name="Kues U."/>
            <person name="Hibbett D.S."/>
            <person name="Hoffmeister D."/>
            <person name="Hogberg N."/>
            <person name="Martin F."/>
            <person name="Grigoriev I.V."/>
            <person name="Watkinson S.C."/>
        </authorList>
    </citation>
    <scope>NUCLEOTIDE SEQUENCE</scope>
    <source>
        <strain evidence="5">S7.9</strain>
    </source>
</reference>
<gene>
    <name evidence="5" type="ORF">SERLADRAFT_474827</name>
</gene>
<sequence length="349" mass="38182">MLQSIFPATDPKKDVFFGVLPFYHIYGAVKLLLFPFSLGLPVVLTPRFAPTAFCAAVERYKVTIALIVPPLLVVFARDPAIKQHDLRSLTMLFSGAAPLGAKLVKTVRERFLTVGADVCITQGYGLTETSPTTHLLHPKYSESHVGSVGHLCPNLEARLVDEEGEVLRDVNPGESGELWVRGPTIMKGYLNNPSATKASVTPEGWFKTGDIAVRDKDGFYTIVDRRKELIKYKGFQVPPAELESLLLQHPDVADAAVIGVESKEEATELPRAYVVHANPSVVSTPSACMAFEASVQAWVAERVARHKKLRGGVVVIPLVPKSAAGKILRRELRERAKKEEATGQVKAKL</sequence>
<dbReference type="Gene3D" id="3.40.50.980">
    <property type="match status" value="1"/>
</dbReference>
<dbReference type="Proteomes" id="UP000008064">
    <property type="component" value="Unassembled WGS sequence"/>
</dbReference>
<evidence type="ECO:0000256" key="1">
    <source>
        <dbReference type="ARBA" id="ARBA00006432"/>
    </source>
</evidence>
<dbReference type="Pfam" id="PF13193">
    <property type="entry name" value="AMP-binding_C"/>
    <property type="match status" value="1"/>
</dbReference>
<proteinExistence type="inferred from homology"/>
<dbReference type="OrthoDB" id="1898221at2759"/>
<dbReference type="PANTHER" id="PTHR24096:SF149">
    <property type="entry name" value="AMP-BINDING DOMAIN-CONTAINING PROTEIN-RELATED"/>
    <property type="match status" value="1"/>
</dbReference>
<evidence type="ECO:0008006" key="6">
    <source>
        <dbReference type="Google" id="ProtNLM"/>
    </source>
</evidence>
<evidence type="ECO:0000259" key="4">
    <source>
        <dbReference type="Pfam" id="PF13193"/>
    </source>
</evidence>
<name>F8P5G6_SERL9</name>
<feature type="domain" description="AMP-binding enzyme C-terminal" evidence="4">
    <location>
        <begin position="241"/>
        <end position="326"/>
    </location>
</feature>
<dbReference type="GO" id="GO:0016405">
    <property type="term" value="F:CoA-ligase activity"/>
    <property type="evidence" value="ECO:0007669"/>
    <property type="project" value="TreeGrafter"/>
</dbReference>
<dbReference type="SUPFAM" id="SSF56801">
    <property type="entry name" value="Acetyl-CoA synthetase-like"/>
    <property type="match status" value="1"/>
</dbReference>
<dbReference type="Gene3D" id="2.30.38.10">
    <property type="entry name" value="Luciferase, Domain 3"/>
    <property type="match status" value="1"/>
</dbReference>
<accession>F8P5G6</accession>
<dbReference type="KEGG" id="sla:SERLADRAFT_474827"/>
<organism>
    <name type="scientific">Serpula lacrymans var. lacrymans (strain S7.9)</name>
    <name type="common">Dry rot fungus</name>
    <dbReference type="NCBI Taxonomy" id="578457"/>
    <lineage>
        <taxon>Eukaryota</taxon>
        <taxon>Fungi</taxon>
        <taxon>Dikarya</taxon>
        <taxon>Basidiomycota</taxon>
        <taxon>Agaricomycotina</taxon>
        <taxon>Agaricomycetes</taxon>
        <taxon>Agaricomycetidae</taxon>
        <taxon>Boletales</taxon>
        <taxon>Coniophorineae</taxon>
        <taxon>Serpulaceae</taxon>
        <taxon>Serpula</taxon>
    </lineage>
</organism>
<dbReference type="InterPro" id="IPR000873">
    <property type="entry name" value="AMP-dep_synth/lig_dom"/>
</dbReference>
<evidence type="ECO:0000256" key="2">
    <source>
        <dbReference type="ARBA" id="ARBA00022598"/>
    </source>
</evidence>
<dbReference type="EMBL" id="GL945438">
    <property type="protein sequence ID" value="EGO21853.1"/>
    <property type="molecule type" value="Genomic_DNA"/>
</dbReference>
<dbReference type="GeneID" id="18820538"/>
<protein>
    <recommendedName>
        <fullName evidence="6">AMP-dependent synthetase/ligase domain-containing protein</fullName>
    </recommendedName>
</protein>
<feature type="domain" description="AMP-dependent synthetase/ligase" evidence="3">
    <location>
        <begin position="11"/>
        <end position="190"/>
    </location>
</feature>
<dbReference type="Gene3D" id="3.30.300.30">
    <property type="match status" value="1"/>
</dbReference>
<evidence type="ECO:0000313" key="5">
    <source>
        <dbReference type="EMBL" id="EGO21853.1"/>
    </source>
</evidence>
<dbReference type="InterPro" id="IPR025110">
    <property type="entry name" value="AMP-bd_C"/>
</dbReference>
<dbReference type="RefSeq" id="XP_007321639.1">
    <property type="nucleotide sequence ID" value="XM_007321577.1"/>
</dbReference>
<comment type="similarity">
    <text evidence="1">Belongs to the ATP-dependent AMP-binding enzyme family.</text>
</comment>
<evidence type="ECO:0000259" key="3">
    <source>
        <dbReference type="Pfam" id="PF00501"/>
    </source>
</evidence>
<dbReference type="PANTHER" id="PTHR24096">
    <property type="entry name" value="LONG-CHAIN-FATTY-ACID--COA LIGASE"/>
    <property type="match status" value="1"/>
</dbReference>
<keyword evidence="2" id="KW-0436">Ligase</keyword>
<dbReference type="Pfam" id="PF00501">
    <property type="entry name" value="AMP-binding"/>
    <property type="match status" value="1"/>
</dbReference>